<dbReference type="Gene3D" id="3.30.230.10">
    <property type="match status" value="1"/>
</dbReference>
<evidence type="ECO:0000313" key="2">
    <source>
        <dbReference type="Proteomes" id="UP000683000"/>
    </source>
</evidence>
<dbReference type="Proteomes" id="UP000683000">
    <property type="component" value="Unassembled WGS sequence"/>
</dbReference>
<dbReference type="OrthoDB" id="10254627at2759"/>
<dbReference type="EMBL" id="JAGFBS010000018">
    <property type="protein sequence ID" value="KAG6374285.1"/>
    <property type="molecule type" value="Genomic_DNA"/>
</dbReference>
<organism evidence="1 2">
    <name type="scientific">Boletus reticuloceps</name>
    <dbReference type="NCBI Taxonomy" id="495285"/>
    <lineage>
        <taxon>Eukaryota</taxon>
        <taxon>Fungi</taxon>
        <taxon>Dikarya</taxon>
        <taxon>Basidiomycota</taxon>
        <taxon>Agaricomycotina</taxon>
        <taxon>Agaricomycetes</taxon>
        <taxon>Agaricomycetidae</taxon>
        <taxon>Boletales</taxon>
        <taxon>Boletineae</taxon>
        <taxon>Boletaceae</taxon>
        <taxon>Boletoideae</taxon>
        <taxon>Boletus</taxon>
    </lineage>
</organism>
<evidence type="ECO:0000313" key="1">
    <source>
        <dbReference type="EMBL" id="KAG6374285.1"/>
    </source>
</evidence>
<reference evidence="1" key="1">
    <citation type="submission" date="2021-03" db="EMBL/GenBank/DDBJ databases">
        <title>Evolutionary innovations through gain and loss of genes in the ectomycorrhizal Boletales.</title>
        <authorList>
            <person name="Wu G."/>
            <person name="Miyauchi S."/>
            <person name="Morin E."/>
            <person name="Yang Z.-L."/>
            <person name="Xu J."/>
            <person name="Martin F.M."/>
        </authorList>
    </citation>
    <scope>NUCLEOTIDE SEQUENCE</scope>
    <source>
        <strain evidence="1">BR01</strain>
    </source>
</reference>
<dbReference type="InterPro" id="IPR014721">
    <property type="entry name" value="Ribsml_uS5_D2-typ_fold_subgr"/>
</dbReference>
<keyword evidence="2" id="KW-1185">Reference proteome</keyword>
<gene>
    <name evidence="1" type="ORF">JVT61DRAFT_4307</name>
</gene>
<name>A0A8I3A976_9AGAM</name>
<proteinExistence type="predicted"/>
<dbReference type="GO" id="GO:0003735">
    <property type="term" value="F:structural constituent of ribosome"/>
    <property type="evidence" value="ECO:0007669"/>
    <property type="project" value="InterPro"/>
</dbReference>
<dbReference type="InterPro" id="IPR000754">
    <property type="entry name" value="Ribosomal_uS9"/>
</dbReference>
<protein>
    <submittedName>
        <fullName evidence="1">Uncharacterized protein</fullName>
    </submittedName>
</protein>
<dbReference type="GO" id="GO:0006412">
    <property type="term" value="P:translation"/>
    <property type="evidence" value="ECO:0007669"/>
    <property type="project" value="InterPro"/>
</dbReference>
<comment type="caution">
    <text evidence="1">The sequence shown here is derived from an EMBL/GenBank/DDBJ whole genome shotgun (WGS) entry which is preliminary data.</text>
</comment>
<dbReference type="Pfam" id="PF00380">
    <property type="entry name" value="Ribosomal_S9"/>
    <property type="match status" value="1"/>
</dbReference>
<dbReference type="GO" id="GO:0005840">
    <property type="term" value="C:ribosome"/>
    <property type="evidence" value="ECO:0007669"/>
    <property type="project" value="InterPro"/>
</dbReference>
<sequence>MLLVLSLKEFEVYHHIATTAGITRVAGVGPFESTKQVEVGDGGQTSHVERVWTESHREQEKDQYSGMWMSQGSGQNQGINDCRYPALALDHASVLVNAAPILEYFPLPDNREAVLRSLKLAGLHDVFAPIGLNIQSVRCSRARCRAQLEKRHLVHIASVCIAQTRLMLANLMKRDPRIVERKKTGLTKVVRKVRALRRHRLGQVFDPLHGGNLVDSSRRGVTRGCGEDSACGGVDMADV</sequence>
<accession>A0A8I3A976</accession>
<dbReference type="AlphaFoldDB" id="A0A8I3A976"/>